<feature type="compositionally biased region" description="Acidic residues" evidence="1">
    <location>
        <begin position="272"/>
        <end position="283"/>
    </location>
</feature>
<name>A0A9P0INY6_APHGO</name>
<gene>
    <name evidence="3" type="ORF">APHIGO_LOCUS1256</name>
</gene>
<feature type="compositionally biased region" description="Basic residues" evidence="1">
    <location>
        <begin position="426"/>
        <end position="435"/>
    </location>
</feature>
<keyword evidence="4" id="KW-1185">Reference proteome</keyword>
<feature type="compositionally biased region" description="Acidic residues" evidence="1">
    <location>
        <begin position="348"/>
        <end position="357"/>
    </location>
</feature>
<accession>A0A9P0INY6</accession>
<dbReference type="Proteomes" id="UP001154329">
    <property type="component" value="Chromosome 1"/>
</dbReference>
<dbReference type="AlphaFoldDB" id="A0A9P0INY6"/>
<evidence type="ECO:0000256" key="1">
    <source>
        <dbReference type="SAM" id="MobiDB-lite"/>
    </source>
</evidence>
<keyword evidence="2" id="KW-1133">Transmembrane helix</keyword>
<reference evidence="3" key="2">
    <citation type="submission" date="2022-10" db="EMBL/GenBank/DDBJ databases">
        <authorList>
            <consortium name="ENA_rothamsted_submissions"/>
            <consortium name="culmorum"/>
            <person name="King R."/>
        </authorList>
    </citation>
    <scope>NUCLEOTIDE SEQUENCE</scope>
</reference>
<feature type="compositionally biased region" description="Low complexity" evidence="1">
    <location>
        <begin position="293"/>
        <end position="306"/>
    </location>
</feature>
<protein>
    <recommendedName>
        <fullName evidence="5">Ig-like domain-containing protein</fullName>
    </recommendedName>
</protein>
<dbReference type="EMBL" id="OU899034">
    <property type="protein sequence ID" value="CAH1710584.1"/>
    <property type="molecule type" value="Genomic_DNA"/>
</dbReference>
<feature type="region of interest" description="Disordered" evidence="1">
    <location>
        <begin position="102"/>
        <end position="140"/>
    </location>
</feature>
<feature type="region of interest" description="Disordered" evidence="1">
    <location>
        <begin position="420"/>
        <end position="439"/>
    </location>
</feature>
<feature type="region of interest" description="Disordered" evidence="1">
    <location>
        <begin position="272"/>
        <end position="310"/>
    </location>
</feature>
<keyword evidence="2" id="KW-0812">Transmembrane</keyword>
<keyword evidence="2" id="KW-0472">Membrane</keyword>
<evidence type="ECO:0000313" key="4">
    <source>
        <dbReference type="Proteomes" id="UP001154329"/>
    </source>
</evidence>
<feature type="compositionally biased region" description="Low complexity" evidence="1">
    <location>
        <begin position="358"/>
        <end position="384"/>
    </location>
</feature>
<proteinExistence type="predicted"/>
<feature type="region of interest" description="Disordered" evidence="1">
    <location>
        <begin position="485"/>
        <end position="530"/>
    </location>
</feature>
<evidence type="ECO:0000313" key="3">
    <source>
        <dbReference type="EMBL" id="CAH1710584.1"/>
    </source>
</evidence>
<reference evidence="3" key="1">
    <citation type="submission" date="2022-02" db="EMBL/GenBank/DDBJ databases">
        <authorList>
            <person name="King R."/>
        </authorList>
    </citation>
    <scope>NUCLEOTIDE SEQUENCE</scope>
</reference>
<sequence>MESRLQPRSTSRSDRYYRSRRAAFDAFPMTSTLVAVFFSLVVLQIVSNTDQAALNHIDVVRVVRVDVPPVVRSYDAKPDPAAGGSPPPLLLGCVYALEGGENDDENGDVVPATHPPLPANGSASAAANSARDRRSSSPAPDLAMDAAMEQLQKERGLVVKWYFRRNPVPAVPDDAMMAIINDNEQVYQWIAGGGPEAGGGLGPLSGRTVDVTAETPRTDRSFLHRVLLVERPTAELTGEYRCQVEDWNSERRSAWHPMVVYTPERIFKISVDDNDDDDEDDIAEGSGGDVNFTTLTPPTSSSAAPTGPKNWPTEINITCYAAGMHPEPSMSIWVNGVPLDSVTSVVTEDDGDDDETNDGVQAANNATMTPSTTTATTTTTTTTAKPKSVYRNNRYRGGNRDAEYKKYAVRATSVVSLKDAEEYRNRKPNQHHRRRNTVDVECRLRVPGDGAGDGYWKADRPPGRYYAVRKSVAYKYRNDVPPPGDPFAAVSSASSVADDDDDSDSYGADRGANGASNGQDADGQDDAESAATSATAAASFFVVVAAAAATAAADRR</sequence>
<feature type="transmembrane region" description="Helical" evidence="2">
    <location>
        <begin position="21"/>
        <end position="46"/>
    </location>
</feature>
<feature type="region of interest" description="Disordered" evidence="1">
    <location>
        <begin position="348"/>
        <end position="384"/>
    </location>
</feature>
<evidence type="ECO:0000256" key="2">
    <source>
        <dbReference type="SAM" id="Phobius"/>
    </source>
</evidence>
<feature type="compositionally biased region" description="Low complexity" evidence="1">
    <location>
        <begin position="119"/>
        <end position="129"/>
    </location>
</feature>
<organism evidence="3 4">
    <name type="scientific">Aphis gossypii</name>
    <name type="common">Cotton aphid</name>
    <dbReference type="NCBI Taxonomy" id="80765"/>
    <lineage>
        <taxon>Eukaryota</taxon>
        <taxon>Metazoa</taxon>
        <taxon>Ecdysozoa</taxon>
        <taxon>Arthropoda</taxon>
        <taxon>Hexapoda</taxon>
        <taxon>Insecta</taxon>
        <taxon>Pterygota</taxon>
        <taxon>Neoptera</taxon>
        <taxon>Paraneoptera</taxon>
        <taxon>Hemiptera</taxon>
        <taxon>Sternorrhyncha</taxon>
        <taxon>Aphidomorpha</taxon>
        <taxon>Aphidoidea</taxon>
        <taxon>Aphididae</taxon>
        <taxon>Aphidini</taxon>
        <taxon>Aphis</taxon>
        <taxon>Aphis</taxon>
    </lineage>
</organism>
<evidence type="ECO:0008006" key="5">
    <source>
        <dbReference type="Google" id="ProtNLM"/>
    </source>
</evidence>